<comment type="caution">
    <text evidence="2">The sequence shown here is derived from an EMBL/GenBank/DDBJ whole genome shotgun (WGS) entry which is preliminary data.</text>
</comment>
<keyword evidence="3" id="KW-1185">Reference proteome</keyword>
<evidence type="ECO:0008006" key="4">
    <source>
        <dbReference type="Google" id="ProtNLM"/>
    </source>
</evidence>
<accession>A0ABN9QR97</accession>
<reference evidence="2" key="1">
    <citation type="submission" date="2023-10" db="EMBL/GenBank/DDBJ databases">
        <authorList>
            <person name="Chen Y."/>
            <person name="Shah S."/>
            <person name="Dougan E. K."/>
            <person name="Thang M."/>
            <person name="Chan C."/>
        </authorList>
    </citation>
    <scope>NUCLEOTIDE SEQUENCE [LARGE SCALE GENOMIC DNA]</scope>
</reference>
<feature type="region of interest" description="Disordered" evidence="1">
    <location>
        <begin position="309"/>
        <end position="333"/>
    </location>
</feature>
<dbReference type="EMBL" id="CAUYUJ010004233">
    <property type="protein sequence ID" value="CAK0808709.1"/>
    <property type="molecule type" value="Genomic_DNA"/>
</dbReference>
<proteinExistence type="predicted"/>
<dbReference type="InterPro" id="IPR043502">
    <property type="entry name" value="DNA/RNA_pol_sf"/>
</dbReference>
<organism evidence="2 3">
    <name type="scientific">Prorocentrum cordatum</name>
    <dbReference type="NCBI Taxonomy" id="2364126"/>
    <lineage>
        <taxon>Eukaryota</taxon>
        <taxon>Sar</taxon>
        <taxon>Alveolata</taxon>
        <taxon>Dinophyceae</taxon>
        <taxon>Prorocentrales</taxon>
        <taxon>Prorocentraceae</taxon>
        <taxon>Prorocentrum</taxon>
    </lineage>
</organism>
<protein>
    <recommendedName>
        <fullName evidence="4">Reverse transcriptase domain-containing protein</fullName>
    </recommendedName>
</protein>
<evidence type="ECO:0000313" key="2">
    <source>
        <dbReference type="EMBL" id="CAK0808709.1"/>
    </source>
</evidence>
<evidence type="ECO:0000256" key="1">
    <source>
        <dbReference type="SAM" id="MobiDB-lite"/>
    </source>
</evidence>
<gene>
    <name evidence="2" type="ORF">PCOR1329_LOCUS14218</name>
</gene>
<dbReference type="Proteomes" id="UP001189429">
    <property type="component" value="Unassembled WGS sequence"/>
</dbReference>
<sequence length="965" mass="103069">MWERLTNHAVTGVVSYLARCPQVPSCPACPVCSLACGSPAPCLGCSLQCPAIPPCAEVAPAVCPSPPPCPTPACPTCGACPAPEAAPAPAGPEVAAPSAAAVLVSDVAIDLRSLAAGLVGGAVGFLLAAACVGFCCVVLRKADRVNYTADSDPHTVVLANNAEVQAARFGAFDPSPPGIAGVQVHRSRAEPTDSELAQCTLEAEQIATAECCTRAAAIGDLGLPTNLRSLVGPGDPAGVRGAAACEGGYRIGDVVLGREAPAARVLDRDMHVLPDGQGLLVELGPPAAPETFLREAVDADTRILPIVRDGRGRGGVPGHKTEEMTSQEDFGSDGTLPCPRTAAGCMSYLQWEGLCSSIEGHHEHLAQVGRLATTDWGVQVHCELCQHIRAATSQDLLEGANLISIEMKVGRPQTFEFAHWDKAVGAESKGVGGKMGLKGQAAVSGFSRSTSSVMVSPGVIEQVHGGFEKEAMLHKSLRLGREERESMRENDVRVIGRRRPRDILPLPYPSFKEPLDKASIKELARAVAPRELRPRAPEPLGARLATGDAFGMLEMAADDSLLTVEGADLKDAFYHFELPEQLRPCFSLRPVRAGVLGIKEVGGVAVGASTKLYPRLGVVPMGWSWAMWWCQSVMERVAEAAGRGDDARLRDGRPAPLLDPSCHLEYVDNFVGIGYDAEAVRSAVARVMTELKRRGLVVTRGEHLGDSEGEYAVLGWSITAAGRLSASASRLWRVRLAVRGLLRRGRASGRDLERVLGHIMFVALVRREGLSIFEASFRFVQKCYDQQVPLWSQVRQELMAWDGVAPLLWRDLRAQWSCSVGCVDASPRGLGACEADWDVGAVREVGRHSERWRYGRAERLPPRRRALAAECAADGVAACDLGIVAAQLDPGCPAEDSQPVGPPVERDLLAFPEVSKKYLDKSLWRVTGPVILKEGLCKTPKYKVGLGPEEYDPPRGPIKVGYFVT</sequence>
<evidence type="ECO:0000313" key="3">
    <source>
        <dbReference type="Proteomes" id="UP001189429"/>
    </source>
</evidence>
<name>A0ABN9QR97_9DINO</name>
<dbReference type="SUPFAM" id="SSF56672">
    <property type="entry name" value="DNA/RNA polymerases"/>
    <property type="match status" value="1"/>
</dbReference>